<dbReference type="Pfam" id="PF20703">
    <property type="entry name" value="nSTAND1"/>
    <property type="match status" value="1"/>
</dbReference>
<dbReference type="InterPro" id="IPR009003">
    <property type="entry name" value="Peptidase_S1_PA"/>
</dbReference>
<evidence type="ECO:0000259" key="2">
    <source>
        <dbReference type="Pfam" id="PF20703"/>
    </source>
</evidence>
<reference evidence="3 4" key="1">
    <citation type="journal article" date="2019" name="Int. J. Syst. Evol. Microbiol.">
        <title>The Global Catalogue of Microorganisms (GCM) 10K type strain sequencing project: providing services to taxonomists for standard genome sequencing and annotation.</title>
        <authorList>
            <consortium name="The Broad Institute Genomics Platform"/>
            <consortium name="The Broad Institute Genome Sequencing Center for Infectious Disease"/>
            <person name="Wu L."/>
            <person name="Ma J."/>
        </authorList>
    </citation>
    <scope>NUCLEOTIDE SEQUENCE [LARGE SCALE GENOMIC DNA]</scope>
    <source>
        <strain evidence="3 4">JCM 6921</strain>
    </source>
</reference>
<dbReference type="InterPro" id="IPR049052">
    <property type="entry name" value="nSTAND1"/>
</dbReference>
<feature type="domain" description="Novel STAND NTPase 1" evidence="2">
    <location>
        <begin position="217"/>
        <end position="611"/>
    </location>
</feature>
<name>A0ABN3INK3_9ACTN</name>
<keyword evidence="4" id="KW-1185">Reference proteome</keyword>
<protein>
    <recommendedName>
        <fullName evidence="2">Novel STAND NTPase 1 domain-containing protein</fullName>
    </recommendedName>
</protein>
<organism evidence="3 4">
    <name type="scientific">Streptomyces glaucosporus</name>
    <dbReference type="NCBI Taxonomy" id="284044"/>
    <lineage>
        <taxon>Bacteria</taxon>
        <taxon>Bacillati</taxon>
        <taxon>Actinomycetota</taxon>
        <taxon>Actinomycetes</taxon>
        <taxon>Kitasatosporales</taxon>
        <taxon>Streptomycetaceae</taxon>
        <taxon>Streptomyces</taxon>
    </lineage>
</organism>
<evidence type="ECO:0000256" key="1">
    <source>
        <dbReference type="SAM" id="MobiDB-lite"/>
    </source>
</evidence>
<proteinExistence type="predicted"/>
<dbReference type="Gene3D" id="2.130.10.10">
    <property type="entry name" value="YVTN repeat-like/Quinoprotein amine dehydrogenase"/>
    <property type="match status" value="1"/>
</dbReference>
<dbReference type="SUPFAM" id="SSF69322">
    <property type="entry name" value="Tricorn protease domain 2"/>
    <property type="match status" value="1"/>
</dbReference>
<dbReference type="SUPFAM" id="SSF52540">
    <property type="entry name" value="P-loop containing nucleoside triphosphate hydrolases"/>
    <property type="match status" value="1"/>
</dbReference>
<dbReference type="SUPFAM" id="SSF50494">
    <property type="entry name" value="Trypsin-like serine proteases"/>
    <property type="match status" value="1"/>
</dbReference>
<accession>A0ABN3INK3</accession>
<dbReference type="CDD" id="cd00267">
    <property type="entry name" value="ABC_ATPase"/>
    <property type="match status" value="1"/>
</dbReference>
<evidence type="ECO:0000313" key="3">
    <source>
        <dbReference type="EMBL" id="GAA2409943.1"/>
    </source>
</evidence>
<comment type="caution">
    <text evidence="3">The sequence shown here is derived from an EMBL/GenBank/DDBJ whole genome shotgun (WGS) entry which is preliminary data.</text>
</comment>
<evidence type="ECO:0000313" key="4">
    <source>
        <dbReference type="Proteomes" id="UP001500058"/>
    </source>
</evidence>
<dbReference type="InterPro" id="IPR027417">
    <property type="entry name" value="P-loop_NTPase"/>
</dbReference>
<dbReference type="EMBL" id="BAAATJ010000023">
    <property type="protein sequence ID" value="GAA2409943.1"/>
    <property type="molecule type" value="Genomic_DNA"/>
</dbReference>
<feature type="region of interest" description="Disordered" evidence="1">
    <location>
        <begin position="1430"/>
        <end position="1449"/>
    </location>
</feature>
<gene>
    <name evidence="3" type="ORF">GCM10010420_43260</name>
</gene>
<sequence>MSRMAPPRSDTSPESGLVRLRTDAGSTAGAGFLIAPNTVCTCAHVVADVLGLPRDTPDAPGGAVLVDFPLLRDADGTIPSVPARVVSWRPVRPDGGDVALLRLARPVPSARPVPLVDGTRVWGHEFRAYGFPDGAEYGVWASGVLRAVQGAGWLQMDARPGGVRISAGFSGAAAWDDEQGGVVGMTVAAGRGRLDGTAYLVPSAALMDEEVLRPTCPFRGLEPFGEEDAEFFHGRAADTERLYEAVVRRPVTVVAGPSGCGKSSLVRAGLLPRLRADGTAVSVLRPVAGVRPAAVLAQVLVPVLEPDAGEVERLSKVARLAGLLRGDGADGIFAGLRAALRERCGEGGLLVFVDQLEEYAAADPEAARELFSLLIALAGEPGGPRVVATARAETLDALVTSETSGVLSDAVLLLAPLAADDLLDAVTGPVDAVPGLWLEPRLAERIVVDAADEPGRMPLVEFALTRLWERRTGAMLTHAAYEELGGVAGALVGYAEDTVSDHVPPGEESVTRRLFVQLARPDDRGGFGRRATPLTDLDPAAARLARRLAAGKLLVLSRTAEGTEVVDLAHEALTRLWPRLRGWLEDSREFRAWQEQLRGDLARWEAGGREPEGLLRGRLLTAAADWLDRRPEDVTAAERAYIEAGWRHQRRGVRRRQAAVAGLTVLALVATVLAAVAVRSQRETERNLRTLASSTLAERADRLSARDPGTAMQLALAAWHTERTPRAEAALLGQYVRGQYLRGSHEGLWRGQPVRLTATPDARTLVVVSEPGGGDPPEATVITGAPEGEPRRRHVLRGVPGGDELRTAVSPDGRYYAVATPDGAVYLWRLDRRDRRPTVLARGGEVGHKVAWVVLDFSEDGRRLLRLATFLEPRPEDEGRGGLLEAWDTADGEPLPVGRDVIPRDFLPSEAAFGRDPDTVVTVRSQKGNELSSEVTVRELGTGRLVRRIVDRAEGGEFSLGGGGALAYRERSLTYPVTVLGVYDTATGESRKAKGGLWADGGGEYTYKYETQDSARGEYTEVLVTRLATGHTHRTRVPVGGAPGHRALLIAVVPRGDGGPVVLAAVGDALVAARTLPGVVAETEASQSSQEAVALTSDGRRVARVYAPFSVLYRDLRRLEVADLVRGGGQTVDLPRKEGSQLHEWKAAWTARDTRLVVWKRSGTRLYVYDPRDLDDRREVRLDAGGDTRKPAGRIDAVAPLTGGDVAVLTAGGALLRVDPERGAQVGAPLRTGLGTADSDQFYEATGRIAARPGRPYQVAVAPGPDVERREAVELWDLGSRARIGVLASEEAGAVHSRYELGEVMKPVVFSPDGEELLVRYTNGHAYRWRVDARRITGPRITLDDDGLIGMTNGGVVVTQPPEEGSHYELRRAGTGAQIGRISAVIGATEHFRGDRLITESEGWRQEFDLRPGVWFRELCRAVGRDHTAAEQKLLPPGTRSGPPCAGAE</sequence>
<dbReference type="Proteomes" id="UP001500058">
    <property type="component" value="Unassembled WGS sequence"/>
</dbReference>
<dbReference type="InterPro" id="IPR015943">
    <property type="entry name" value="WD40/YVTN_repeat-like_dom_sf"/>
</dbReference>